<dbReference type="InterPro" id="IPR003849">
    <property type="entry name" value="Preprotein_translocase_YajC"/>
</dbReference>
<evidence type="ECO:0000256" key="9">
    <source>
        <dbReference type="ARBA" id="ARBA00023136"/>
    </source>
</evidence>
<keyword evidence="7" id="KW-1133">Transmembrane helix</keyword>
<evidence type="ECO:0000313" key="12">
    <source>
        <dbReference type="Proteomes" id="UP000285278"/>
    </source>
</evidence>
<feature type="compositionally biased region" description="Basic and acidic residues" evidence="10">
    <location>
        <begin position="113"/>
        <end position="128"/>
    </location>
</feature>
<sequence length="128" mass="14145">MEIIFVLLIILVFVGLPLFQMRKQNQRMRQLREFQDSVQPGMVVKTTSGVHGRVANVGETTVDLEVARGIVTTWDKAAIFETVDAVDAGSAQAETLQRGQNESAADQSAPKNPFDDEHPFNEGETKSQ</sequence>
<dbReference type="PANTHER" id="PTHR33909">
    <property type="entry name" value="SEC TRANSLOCON ACCESSORY COMPLEX SUBUNIT YAJC"/>
    <property type="match status" value="1"/>
</dbReference>
<keyword evidence="3" id="KW-0813">Transport</keyword>
<evidence type="ECO:0000256" key="2">
    <source>
        <dbReference type="ARBA" id="ARBA00006742"/>
    </source>
</evidence>
<dbReference type="PANTHER" id="PTHR33909:SF1">
    <property type="entry name" value="SEC TRANSLOCON ACCESSORY COMPLEX SUBUNIT YAJC"/>
    <property type="match status" value="1"/>
</dbReference>
<dbReference type="STRING" id="1451189.CFAL_05880"/>
<feature type="compositionally biased region" description="Polar residues" evidence="10">
    <location>
        <begin position="92"/>
        <end position="110"/>
    </location>
</feature>
<dbReference type="GO" id="GO:0005886">
    <property type="term" value="C:plasma membrane"/>
    <property type="evidence" value="ECO:0007669"/>
    <property type="project" value="UniProtKB-SubCell"/>
</dbReference>
<evidence type="ECO:0000256" key="10">
    <source>
        <dbReference type="SAM" id="MobiDB-lite"/>
    </source>
</evidence>
<comment type="similarity">
    <text evidence="2">Belongs to the YajC family.</text>
</comment>
<keyword evidence="5" id="KW-0812">Transmembrane</keyword>
<organism evidence="11 12">
    <name type="scientific">Corynebacterium falsenii</name>
    <dbReference type="NCBI Taxonomy" id="108486"/>
    <lineage>
        <taxon>Bacteria</taxon>
        <taxon>Bacillati</taxon>
        <taxon>Actinomycetota</taxon>
        <taxon>Actinomycetes</taxon>
        <taxon>Mycobacteriales</taxon>
        <taxon>Corynebacteriaceae</taxon>
        <taxon>Corynebacterium</taxon>
    </lineage>
</organism>
<protein>
    <submittedName>
        <fullName evidence="11">Preprotein translocase subunit YajC</fullName>
    </submittedName>
</protein>
<dbReference type="EMBL" id="QXJK01000003">
    <property type="protein sequence ID" value="RIX35717.1"/>
    <property type="molecule type" value="Genomic_DNA"/>
</dbReference>
<keyword evidence="12" id="KW-1185">Reference proteome</keyword>
<reference evidence="11 12" key="1">
    <citation type="submission" date="2018-09" db="EMBL/GenBank/DDBJ databases">
        <title>Optimization and identification of Corynebacterium falsenii FN1-14 from fish paste.</title>
        <authorList>
            <person name="Daroonpunt R."/>
            <person name="Tanasupawat S."/>
        </authorList>
    </citation>
    <scope>NUCLEOTIDE SEQUENCE [LARGE SCALE GENOMIC DNA]</scope>
    <source>
        <strain evidence="11 12">FN1-14</strain>
    </source>
</reference>
<proteinExistence type="inferred from homology"/>
<evidence type="ECO:0000256" key="1">
    <source>
        <dbReference type="ARBA" id="ARBA00004162"/>
    </source>
</evidence>
<evidence type="ECO:0000313" key="11">
    <source>
        <dbReference type="EMBL" id="RIX35717.1"/>
    </source>
</evidence>
<dbReference type="RefSeq" id="WP_025402771.1">
    <property type="nucleotide sequence ID" value="NZ_CBCRUA010000006.1"/>
</dbReference>
<keyword evidence="4" id="KW-1003">Cell membrane</keyword>
<accession>A0A418Q897</accession>
<dbReference type="AlphaFoldDB" id="A0A418Q897"/>
<dbReference type="SMART" id="SM01323">
    <property type="entry name" value="YajC"/>
    <property type="match status" value="1"/>
</dbReference>
<gene>
    <name evidence="11" type="primary">yajC</name>
    <name evidence="11" type="ORF">D3M95_04230</name>
</gene>
<feature type="region of interest" description="Disordered" evidence="10">
    <location>
        <begin position="90"/>
        <end position="128"/>
    </location>
</feature>
<evidence type="ECO:0000256" key="6">
    <source>
        <dbReference type="ARBA" id="ARBA00022927"/>
    </source>
</evidence>
<dbReference type="NCBIfam" id="TIGR00739">
    <property type="entry name" value="yajC"/>
    <property type="match status" value="1"/>
</dbReference>
<evidence type="ECO:0000256" key="8">
    <source>
        <dbReference type="ARBA" id="ARBA00023010"/>
    </source>
</evidence>
<dbReference type="OrthoDB" id="2200301at2"/>
<evidence type="ECO:0000256" key="5">
    <source>
        <dbReference type="ARBA" id="ARBA00022692"/>
    </source>
</evidence>
<evidence type="ECO:0000256" key="4">
    <source>
        <dbReference type="ARBA" id="ARBA00022475"/>
    </source>
</evidence>
<keyword evidence="9" id="KW-0472">Membrane</keyword>
<evidence type="ECO:0000256" key="7">
    <source>
        <dbReference type="ARBA" id="ARBA00022989"/>
    </source>
</evidence>
<comment type="caution">
    <text evidence="11">The sequence shown here is derived from an EMBL/GenBank/DDBJ whole genome shotgun (WGS) entry which is preliminary data.</text>
</comment>
<dbReference type="GO" id="GO:0015031">
    <property type="term" value="P:protein transport"/>
    <property type="evidence" value="ECO:0007669"/>
    <property type="project" value="UniProtKB-KW"/>
</dbReference>
<name>A0A418Q897_9CORY</name>
<dbReference type="Proteomes" id="UP000285278">
    <property type="component" value="Unassembled WGS sequence"/>
</dbReference>
<dbReference type="Pfam" id="PF02699">
    <property type="entry name" value="YajC"/>
    <property type="match status" value="1"/>
</dbReference>
<keyword evidence="8" id="KW-0811">Translocation</keyword>
<comment type="subcellular location">
    <subcellularLocation>
        <location evidence="1">Cell membrane</location>
        <topology evidence="1">Single-pass membrane protein</topology>
    </subcellularLocation>
</comment>
<keyword evidence="6" id="KW-0653">Protein transport</keyword>
<evidence type="ECO:0000256" key="3">
    <source>
        <dbReference type="ARBA" id="ARBA00022448"/>
    </source>
</evidence>